<gene>
    <name evidence="2" type="ORF">chiPu_0020120</name>
</gene>
<comment type="caution">
    <text evidence="2">The sequence shown here is derived from an EMBL/GenBank/DDBJ whole genome shotgun (WGS) entry which is preliminary data.</text>
</comment>
<reference evidence="2 3" key="1">
    <citation type="journal article" date="2018" name="Nat. Ecol. Evol.">
        <title>Shark genomes provide insights into elasmobranch evolution and the origin of vertebrates.</title>
        <authorList>
            <person name="Hara Y"/>
            <person name="Yamaguchi K"/>
            <person name="Onimaru K"/>
            <person name="Kadota M"/>
            <person name="Koyanagi M"/>
            <person name="Keeley SD"/>
            <person name="Tatsumi K"/>
            <person name="Tanaka K"/>
            <person name="Motone F"/>
            <person name="Kageyama Y"/>
            <person name="Nozu R"/>
            <person name="Adachi N"/>
            <person name="Nishimura O"/>
            <person name="Nakagawa R"/>
            <person name="Tanegashima C"/>
            <person name="Kiyatake I"/>
            <person name="Matsumoto R"/>
            <person name="Murakumo K"/>
            <person name="Nishida K"/>
            <person name="Terakita A"/>
            <person name="Kuratani S"/>
            <person name="Sato K"/>
            <person name="Hyodo S Kuraku.S."/>
        </authorList>
    </citation>
    <scope>NUCLEOTIDE SEQUENCE [LARGE SCALE GENOMIC DNA]</scope>
</reference>
<dbReference type="EMBL" id="BEZZ01002366">
    <property type="protein sequence ID" value="GCC21645.1"/>
    <property type="molecule type" value="Genomic_DNA"/>
</dbReference>
<name>A0A401RU15_CHIPU</name>
<keyword evidence="3" id="KW-1185">Reference proteome</keyword>
<dbReference type="Proteomes" id="UP000287033">
    <property type="component" value="Unassembled WGS sequence"/>
</dbReference>
<protein>
    <submittedName>
        <fullName evidence="2">Uncharacterized protein</fullName>
    </submittedName>
</protein>
<feature type="compositionally biased region" description="Basic and acidic residues" evidence="1">
    <location>
        <begin position="1"/>
        <end position="19"/>
    </location>
</feature>
<proteinExistence type="predicted"/>
<organism evidence="2 3">
    <name type="scientific">Chiloscyllium punctatum</name>
    <name type="common">Brownbanded bambooshark</name>
    <name type="synonym">Hemiscyllium punctatum</name>
    <dbReference type="NCBI Taxonomy" id="137246"/>
    <lineage>
        <taxon>Eukaryota</taxon>
        <taxon>Metazoa</taxon>
        <taxon>Chordata</taxon>
        <taxon>Craniata</taxon>
        <taxon>Vertebrata</taxon>
        <taxon>Chondrichthyes</taxon>
        <taxon>Elasmobranchii</taxon>
        <taxon>Galeomorphii</taxon>
        <taxon>Galeoidea</taxon>
        <taxon>Orectolobiformes</taxon>
        <taxon>Hemiscylliidae</taxon>
        <taxon>Chiloscyllium</taxon>
    </lineage>
</organism>
<accession>A0A401RU15</accession>
<evidence type="ECO:0000313" key="2">
    <source>
        <dbReference type="EMBL" id="GCC21645.1"/>
    </source>
</evidence>
<evidence type="ECO:0000256" key="1">
    <source>
        <dbReference type="SAM" id="MobiDB-lite"/>
    </source>
</evidence>
<feature type="region of interest" description="Disordered" evidence="1">
    <location>
        <begin position="1"/>
        <end position="59"/>
    </location>
</feature>
<dbReference type="AlphaFoldDB" id="A0A401RU15"/>
<sequence>MRPHDISHTRRGRRAEVKRQAASLAAPARGGTRELRQQVDGTVPSPPSLPPSCNSPNNETMRAAACTHAVSFLKTEQRHHKSENETSIRGVKPKRFEEKAICGRELREGDGSAPRPQKTFLLTEIAGAERACFCLHDAFVNLDCFKPSFNGGTCFILIHRFLPVELT</sequence>
<evidence type="ECO:0000313" key="3">
    <source>
        <dbReference type="Proteomes" id="UP000287033"/>
    </source>
</evidence>